<feature type="transmembrane region" description="Helical" evidence="13">
    <location>
        <begin position="321"/>
        <end position="345"/>
    </location>
</feature>
<dbReference type="InterPro" id="IPR003585">
    <property type="entry name" value="Neurexin-like"/>
</dbReference>
<dbReference type="Pfam" id="PF01034">
    <property type="entry name" value="Syndecan"/>
    <property type="match status" value="1"/>
</dbReference>
<dbReference type="SMART" id="SM00294">
    <property type="entry name" value="4.1m"/>
    <property type="match status" value="1"/>
</dbReference>
<dbReference type="PANTHER" id="PTHR10915">
    <property type="entry name" value="SYNDECAN"/>
    <property type="match status" value="1"/>
</dbReference>
<dbReference type="InterPro" id="IPR001050">
    <property type="entry name" value="Syndecan"/>
</dbReference>
<dbReference type="PANTHER" id="PTHR10915:SF1">
    <property type="entry name" value="SYNDECAN"/>
    <property type="match status" value="1"/>
</dbReference>
<keyword evidence="7" id="KW-1015">Disulfide bond</keyword>
<comment type="subcellular location">
    <subcellularLocation>
        <location evidence="1 11">Membrane</location>
        <topology evidence="1 11">Single-pass type I membrane protein</topology>
    </subcellularLocation>
</comment>
<evidence type="ECO:0000256" key="12">
    <source>
        <dbReference type="SAM" id="MobiDB-lite"/>
    </source>
</evidence>
<feature type="region of interest" description="Disordered" evidence="12">
    <location>
        <begin position="273"/>
        <end position="309"/>
    </location>
</feature>
<dbReference type="InterPro" id="IPR000716">
    <property type="entry name" value="Thyroglobulin_1"/>
</dbReference>
<dbReference type="EMBL" id="HACG01030217">
    <property type="protein sequence ID" value="CEK77082.1"/>
    <property type="molecule type" value="Transcribed_RNA"/>
</dbReference>
<keyword evidence="6 13" id="KW-0472">Membrane</keyword>
<keyword evidence="3 11" id="KW-0812">Transmembrane</keyword>
<feature type="compositionally biased region" description="Basic and acidic residues" evidence="12">
    <location>
        <begin position="275"/>
        <end position="297"/>
    </location>
</feature>
<dbReference type="AlphaFoldDB" id="A0A0B7A8U0"/>
<feature type="signal peptide" evidence="14">
    <location>
        <begin position="1"/>
        <end position="23"/>
    </location>
</feature>
<feature type="domain" description="Thyroglobulin type-1" evidence="15">
    <location>
        <begin position="171"/>
        <end position="234"/>
    </location>
</feature>
<dbReference type="GO" id="GO:0016020">
    <property type="term" value="C:membrane"/>
    <property type="evidence" value="ECO:0007669"/>
    <property type="project" value="UniProtKB-SubCell"/>
</dbReference>
<comment type="function">
    <text evidence="11">Cell surface proteoglycan.</text>
</comment>
<sequence length="378" mass="41468">MLLRLTLIAVTTVWLSGCNKAAGYSEPDDTWNIRPNARHSLVPGQGSGGWTPTYSDDEDFMDSGSGSGSGMGGMDIPDERTRTTDIKNTTPSYVRTTDHPPTNCENMRQASQSLLGKYAPRCLPNGEFDSLQCRGYPGTAECWCSDLQGREVPGTLMEAPNYPSCDDGNNLPPCVHQLVKHMRVKLLGSFRPKCAFDGQFEVVQCRGSVCFCVDESTGRQVPGTQAHIPDKPKCGDGSVVNIVPDLSTKQMKSDQYTTEGNIDIDESGYIQSTPKVKDKVDKSGKTEDTKTDKETHLKSGQGANQEDKIEKASEIMTQPGILAGIIGGSVVLLLCLVLLAMFVIYRMRKKDEGSYPLDEPRKPPNYNYVRAPEKEFYA</sequence>
<evidence type="ECO:0000256" key="11">
    <source>
        <dbReference type="RuleBase" id="RU000649"/>
    </source>
</evidence>
<feature type="chain" id="PRO_5002124099" description="Syndecan" evidence="14">
    <location>
        <begin position="24"/>
        <end position="378"/>
    </location>
</feature>
<evidence type="ECO:0000256" key="1">
    <source>
        <dbReference type="ARBA" id="ARBA00004479"/>
    </source>
</evidence>
<evidence type="ECO:0000256" key="8">
    <source>
        <dbReference type="ARBA" id="ARBA00023180"/>
    </source>
</evidence>
<gene>
    <name evidence="16" type="primary">ORF102944</name>
</gene>
<dbReference type="InterPro" id="IPR030479">
    <property type="entry name" value="Syndecan_CS"/>
</dbReference>
<evidence type="ECO:0000256" key="14">
    <source>
        <dbReference type="SAM" id="SignalP"/>
    </source>
</evidence>
<evidence type="ECO:0000256" key="7">
    <source>
        <dbReference type="ARBA" id="ARBA00023157"/>
    </source>
</evidence>
<comment type="similarity">
    <text evidence="2 11">Belongs to the syndecan proteoglycan family.</text>
</comment>
<dbReference type="PROSITE" id="PS00484">
    <property type="entry name" value="THYROGLOBULIN_1_1"/>
    <property type="match status" value="1"/>
</dbReference>
<evidence type="ECO:0000256" key="10">
    <source>
        <dbReference type="PROSITE-ProRule" id="PRU00500"/>
    </source>
</evidence>
<evidence type="ECO:0000256" key="5">
    <source>
        <dbReference type="ARBA" id="ARBA00022989"/>
    </source>
</evidence>
<evidence type="ECO:0000256" key="6">
    <source>
        <dbReference type="ARBA" id="ARBA00023136"/>
    </source>
</evidence>
<protein>
    <recommendedName>
        <fullName evidence="11">Syndecan</fullName>
    </recommendedName>
</protein>
<name>A0A0B7A8U0_9EUPU</name>
<feature type="domain" description="Thyroglobulin type-1" evidence="15">
    <location>
        <begin position="101"/>
        <end position="165"/>
    </location>
</feature>
<evidence type="ECO:0000256" key="2">
    <source>
        <dbReference type="ARBA" id="ARBA00005343"/>
    </source>
</evidence>
<dbReference type="PROSITE" id="PS00964">
    <property type="entry name" value="SYNDECAN"/>
    <property type="match status" value="1"/>
</dbReference>
<evidence type="ECO:0000256" key="13">
    <source>
        <dbReference type="SAM" id="Phobius"/>
    </source>
</evidence>
<evidence type="ECO:0000259" key="15">
    <source>
        <dbReference type="PROSITE" id="PS51162"/>
    </source>
</evidence>
<accession>A0A0B7A8U0</accession>
<dbReference type="CDD" id="cd00191">
    <property type="entry name" value="TY"/>
    <property type="match status" value="2"/>
</dbReference>
<keyword evidence="9 11" id="KW-0357">Heparan sulfate</keyword>
<dbReference type="SUPFAM" id="SSF57610">
    <property type="entry name" value="Thyroglobulin type-1 domain"/>
    <property type="match status" value="2"/>
</dbReference>
<evidence type="ECO:0000313" key="16">
    <source>
        <dbReference type="EMBL" id="CEK77082.1"/>
    </source>
</evidence>
<dbReference type="PROSITE" id="PS51162">
    <property type="entry name" value="THYROGLOBULIN_1_2"/>
    <property type="match status" value="2"/>
</dbReference>
<dbReference type="GO" id="GO:0009986">
    <property type="term" value="C:cell surface"/>
    <property type="evidence" value="ECO:0007669"/>
    <property type="project" value="TreeGrafter"/>
</dbReference>
<evidence type="ECO:0000256" key="9">
    <source>
        <dbReference type="ARBA" id="ARBA00023207"/>
    </source>
</evidence>
<keyword evidence="14" id="KW-0732">Signal</keyword>
<organism evidence="16">
    <name type="scientific">Arion vulgaris</name>
    <dbReference type="NCBI Taxonomy" id="1028688"/>
    <lineage>
        <taxon>Eukaryota</taxon>
        <taxon>Metazoa</taxon>
        <taxon>Spiralia</taxon>
        <taxon>Lophotrochozoa</taxon>
        <taxon>Mollusca</taxon>
        <taxon>Gastropoda</taxon>
        <taxon>Heterobranchia</taxon>
        <taxon>Euthyneura</taxon>
        <taxon>Panpulmonata</taxon>
        <taxon>Eupulmonata</taxon>
        <taxon>Stylommatophora</taxon>
        <taxon>Helicina</taxon>
        <taxon>Arionoidea</taxon>
        <taxon>Arionidae</taxon>
        <taxon>Arion</taxon>
    </lineage>
</organism>
<dbReference type="Pfam" id="PF00086">
    <property type="entry name" value="Thyroglobulin_1"/>
    <property type="match status" value="2"/>
</dbReference>
<proteinExistence type="inferred from homology"/>
<evidence type="ECO:0000256" key="4">
    <source>
        <dbReference type="ARBA" id="ARBA00022974"/>
    </source>
</evidence>
<dbReference type="Gene3D" id="4.10.800.10">
    <property type="entry name" value="Thyroglobulin type-1"/>
    <property type="match status" value="2"/>
</dbReference>
<evidence type="ECO:0000256" key="3">
    <source>
        <dbReference type="ARBA" id="ARBA00022692"/>
    </source>
</evidence>
<feature type="region of interest" description="Disordered" evidence="12">
    <location>
        <begin position="65"/>
        <end position="85"/>
    </location>
</feature>
<dbReference type="SMART" id="SM00211">
    <property type="entry name" value="TY"/>
    <property type="match status" value="2"/>
</dbReference>
<dbReference type="PROSITE" id="PS51257">
    <property type="entry name" value="PROKAR_LIPOPROTEIN"/>
    <property type="match status" value="1"/>
</dbReference>
<keyword evidence="8 11" id="KW-0325">Glycoprotein</keyword>
<dbReference type="InterPro" id="IPR027789">
    <property type="entry name" value="Syndecan/Neurexin_dom"/>
</dbReference>
<keyword evidence="4 11" id="KW-0654">Proteoglycan</keyword>
<dbReference type="GO" id="GO:0016477">
    <property type="term" value="P:cell migration"/>
    <property type="evidence" value="ECO:0007669"/>
    <property type="project" value="TreeGrafter"/>
</dbReference>
<comment type="caution">
    <text evidence="10">Lacks conserved residue(s) required for the propagation of feature annotation.</text>
</comment>
<dbReference type="InterPro" id="IPR036857">
    <property type="entry name" value="Thyroglobulin_1_sf"/>
</dbReference>
<reference evidence="16" key="1">
    <citation type="submission" date="2014-12" db="EMBL/GenBank/DDBJ databases">
        <title>Insight into the proteome of Arion vulgaris.</title>
        <authorList>
            <person name="Aradska J."/>
            <person name="Bulat T."/>
            <person name="Smidak R."/>
            <person name="Sarate P."/>
            <person name="Gangsoo J."/>
            <person name="Sialana F."/>
            <person name="Bilban M."/>
            <person name="Lubec G."/>
        </authorList>
    </citation>
    <scope>NUCLEOTIDE SEQUENCE</scope>
    <source>
        <tissue evidence="16">Skin</tissue>
    </source>
</reference>
<keyword evidence="5 13" id="KW-1133">Transmembrane helix</keyword>